<keyword evidence="2" id="KW-0560">Oxidoreductase</keyword>
<dbReference type="PANTHER" id="PTHR24305:SF166">
    <property type="entry name" value="CYTOCHROME P450 12A4, MITOCHONDRIAL-RELATED"/>
    <property type="match status" value="1"/>
</dbReference>
<dbReference type="GO" id="GO:0004497">
    <property type="term" value="F:monooxygenase activity"/>
    <property type="evidence" value="ECO:0007669"/>
    <property type="project" value="UniProtKB-KW"/>
</dbReference>
<dbReference type="GO" id="GO:0020037">
    <property type="term" value="F:heme binding"/>
    <property type="evidence" value="ECO:0007669"/>
    <property type="project" value="InterPro"/>
</dbReference>
<gene>
    <name evidence="4" type="ORF">BO71DRAFT_425161</name>
</gene>
<dbReference type="GO" id="GO:0016705">
    <property type="term" value="F:oxidoreductase activity, acting on paired donors, with incorporation or reduction of molecular oxygen"/>
    <property type="evidence" value="ECO:0007669"/>
    <property type="project" value="InterPro"/>
</dbReference>
<evidence type="ECO:0000313" key="4">
    <source>
        <dbReference type="EMBL" id="PYH99436.1"/>
    </source>
</evidence>
<accession>A0A319DPE0</accession>
<dbReference type="InterPro" id="IPR050121">
    <property type="entry name" value="Cytochrome_P450_monoxygenase"/>
</dbReference>
<evidence type="ECO:0000256" key="3">
    <source>
        <dbReference type="ARBA" id="ARBA00023033"/>
    </source>
</evidence>
<keyword evidence="3" id="KW-0503">Monooxygenase</keyword>
<organism evidence="4 5">
    <name type="scientific">Aspergillus ellipticus CBS 707.79</name>
    <dbReference type="NCBI Taxonomy" id="1448320"/>
    <lineage>
        <taxon>Eukaryota</taxon>
        <taxon>Fungi</taxon>
        <taxon>Dikarya</taxon>
        <taxon>Ascomycota</taxon>
        <taxon>Pezizomycotina</taxon>
        <taxon>Eurotiomycetes</taxon>
        <taxon>Eurotiomycetidae</taxon>
        <taxon>Eurotiales</taxon>
        <taxon>Aspergillaceae</taxon>
        <taxon>Aspergillus</taxon>
        <taxon>Aspergillus subgen. Circumdati</taxon>
    </lineage>
</organism>
<comment type="similarity">
    <text evidence="1">Belongs to the cytochrome P450 family.</text>
</comment>
<dbReference type="PANTHER" id="PTHR24305">
    <property type="entry name" value="CYTOCHROME P450"/>
    <property type="match status" value="1"/>
</dbReference>
<dbReference type="SUPFAM" id="SSF48264">
    <property type="entry name" value="Cytochrome P450"/>
    <property type="match status" value="1"/>
</dbReference>
<keyword evidence="5" id="KW-1185">Reference proteome</keyword>
<evidence type="ECO:0000256" key="1">
    <source>
        <dbReference type="ARBA" id="ARBA00010617"/>
    </source>
</evidence>
<evidence type="ECO:0000256" key="2">
    <source>
        <dbReference type="ARBA" id="ARBA00023002"/>
    </source>
</evidence>
<dbReference type="AlphaFoldDB" id="A0A319DPE0"/>
<dbReference type="OrthoDB" id="6692864at2759"/>
<evidence type="ECO:0008006" key="6">
    <source>
        <dbReference type="Google" id="ProtNLM"/>
    </source>
</evidence>
<dbReference type="Proteomes" id="UP000247810">
    <property type="component" value="Unassembled WGS sequence"/>
</dbReference>
<name>A0A319DPE0_9EURO</name>
<sequence>MSSVMFLLAKYPGKQELLRQEIDQLIAPSETLSYKALQKSFPFLDGCINEALRLFPAVPRTKSE</sequence>
<evidence type="ECO:0000313" key="5">
    <source>
        <dbReference type="Proteomes" id="UP000247810"/>
    </source>
</evidence>
<dbReference type="Pfam" id="PF00067">
    <property type="entry name" value="p450"/>
    <property type="match status" value="1"/>
</dbReference>
<dbReference type="GO" id="GO:0005506">
    <property type="term" value="F:iron ion binding"/>
    <property type="evidence" value="ECO:0007669"/>
    <property type="project" value="InterPro"/>
</dbReference>
<dbReference type="InterPro" id="IPR001128">
    <property type="entry name" value="Cyt_P450"/>
</dbReference>
<dbReference type="Gene3D" id="1.10.630.10">
    <property type="entry name" value="Cytochrome P450"/>
    <property type="match status" value="1"/>
</dbReference>
<protein>
    <recommendedName>
        <fullName evidence="6">Cytochrome P450</fullName>
    </recommendedName>
</protein>
<dbReference type="InterPro" id="IPR036396">
    <property type="entry name" value="Cyt_P450_sf"/>
</dbReference>
<dbReference type="VEuPathDB" id="FungiDB:BO71DRAFT_425161"/>
<dbReference type="EMBL" id="KZ825802">
    <property type="protein sequence ID" value="PYH99436.1"/>
    <property type="molecule type" value="Genomic_DNA"/>
</dbReference>
<proteinExistence type="inferred from homology"/>
<reference evidence="4 5" key="1">
    <citation type="submission" date="2018-02" db="EMBL/GenBank/DDBJ databases">
        <title>The genomes of Aspergillus section Nigri reveals drivers in fungal speciation.</title>
        <authorList>
            <consortium name="DOE Joint Genome Institute"/>
            <person name="Vesth T.C."/>
            <person name="Nybo J."/>
            <person name="Theobald S."/>
            <person name="Brandl J."/>
            <person name="Frisvad J.C."/>
            <person name="Nielsen K.F."/>
            <person name="Lyhne E.K."/>
            <person name="Kogle M.E."/>
            <person name="Kuo A."/>
            <person name="Riley R."/>
            <person name="Clum A."/>
            <person name="Nolan M."/>
            <person name="Lipzen A."/>
            <person name="Salamov A."/>
            <person name="Henrissat B."/>
            <person name="Wiebenga A."/>
            <person name="De vries R.P."/>
            <person name="Grigoriev I.V."/>
            <person name="Mortensen U.H."/>
            <person name="Andersen M.R."/>
            <person name="Baker S.E."/>
        </authorList>
    </citation>
    <scope>NUCLEOTIDE SEQUENCE [LARGE SCALE GENOMIC DNA]</scope>
    <source>
        <strain evidence="4 5">CBS 707.79</strain>
    </source>
</reference>